<dbReference type="InterPro" id="IPR018289">
    <property type="entry name" value="MULE_transposase_dom"/>
</dbReference>
<dbReference type="Proteomes" id="UP000235392">
    <property type="component" value="Unassembled WGS sequence"/>
</dbReference>
<evidence type="ECO:0000259" key="1">
    <source>
        <dbReference type="Pfam" id="PF10551"/>
    </source>
</evidence>
<proteinExistence type="predicted"/>
<feature type="domain" description="MULE transposase" evidence="1">
    <location>
        <begin position="215"/>
        <end position="302"/>
    </location>
</feature>
<evidence type="ECO:0000313" key="3">
    <source>
        <dbReference type="Proteomes" id="UP000235392"/>
    </source>
</evidence>
<accession>A0A2N5S6I8</accession>
<dbReference type="InterPro" id="IPR052579">
    <property type="entry name" value="Zinc_finger_SWIM"/>
</dbReference>
<evidence type="ECO:0000313" key="2">
    <source>
        <dbReference type="EMBL" id="PLW08872.1"/>
    </source>
</evidence>
<gene>
    <name evidence="2" type="ORF">PCASD_26759</name>
</gene>
<dbReference type="EMBL" id="PGCI01001040">
    <property type="protein sequence ID" value="PLW08872.1"/>
    <property type="molecule type" value="Genomic_DNA"/>
</dbReference>
<dbReference type="AlphaFoldDB" id="A0A2N5S6I8"/>
<organism evidence="2 3">
    <name type="scientific">Puccinia coronata f. sp. avenae</name>
    <dbReference type="NCBI Taxonomy" id="200324"/>
    <lineage>
        <taxon>Eukaryota</taxon>
        <taxon>Fungi</taxon>
        <taxon>Dikarya</taxon>
        <taxon>Basidiomycota</taxon>
        <taxon>Pucciniomycotina</taxon>
        <taxon>Pucciniomycetes</taxon>
        <taxon>Pucciniales</taxon>
        <taxon>Pucciniaceae</taxon>
        <taxon>Puccinia</taxon>
    </lineage>
</organism>
<dbReference type="Pfam" id="PF10551">
    <property type="entry name" value="MULE"/>
    <property type="match status" value="1"/>
</dbReference>
<reference evidence="2 3" key="1">
    <citation type="submission" date="2017-11" db="EMBL/GenBank/DDBJ databases">
        <title>De novo assembly and phasing of dikaryotic genomes from two isolates of Puccinia coronata f. sp. avenae, the causal agent of oat crown rust.</title>
        <authorList>
            <person name="Miller M.E."/>
            <person name="Zhang Y."/>
            <person name="Omidvar V."/>
            <person name="Sperschneider J."/>
            <person name="Schwessinger B."/>
            <person name="Raley C."/>
            <person name="Palmer J.M."/>
            <person name="Garnica D."/>
            <person name="Upadhyaya N."/>
            <person name="Rathjen J."/>
            <person name="Taylor J.M."/>
            <person name="Park R.F."/>
            <person name="Dodds P.N."/>
            <person name="Hirsch C.D."/>
            <person name="Kianian S.F."/>
            <person name="Figueroa M."/>
        </authorList>
    </citation>
    <scope>NUCLEOTIDE SEQUENCE [LARGE SCALE GENOMIC DNA]</scope>
    <source>
        <strain evidence="2">12SD80</strain>
    </source>
</reference>
<name>A0A2N5S6I8_9BASI</name>
<dbReference type="PANTHER" id="PTHR31569">
    <property type="entry name" value="SWIM-TYPE DOMAIN-CONTAINING PROTEIN"/>
    <property type="match status" value="1"/>
</dbReference>
<sequence>MKTTNPIWTTTNPIWTFLLPQMVSTQALTTSRIPFKNLLKHMAMQLAGTPAANRRKGDTRLPTVSRLINCPFCATAYFQKKKDHWKFTVTDPAHNHASSLNPSAHTANRQLTASLFEEMKKLGDAGLRPAVILQALKKSHPEETILATITTIYSARKKAAQEVLQGISPIVHVQKTLQASDFTTTPKVNDDGNLTGLFFCHSCSVELLLSYHYILFLDYTYQTNKYKMPLLHIAGVTGANKTFSLAFCFLAKETQPYYDWALQNLQNVFVSNNIPLPEVFLTDREQALINFLANIFPESYHML</sequence>
<protein>
    <recommendedName>
        <fullName evidence="1">MULE transposase domain-containing protein</fullName>
    </recommendedName>
</protein>
<dbReference type="PANTHER" id="PTHR31569:SF4">
    <property type="entry name" value="SWIM-TYPE DOMAIN-CONTAINING PROTEIN"/>
    <property type="match status" value="1"/>
</dbReference>
<comment type="caution">
    <text evidence="2">The sequence shown here is derived from an EMBL/GenBank/DDBJ whole genome shotgun (WGS) entry which is preliminary data.</text>
</comment>